<dbReference type="AlphaFoldDB" id="A0A4Z1HS92"/>
<organism evidence="1 2">
    <name type="scientific">Botryotinia convoluta</name>
    <dbReference type="NCBI Taxonomy" id="54673"/>
    <lineage>
        <taxon>Eukaryota</taxon>
        <taxon>Fungi</taxon>
        <taxon>Dikarya</taxon>
        <taxon>Ascomycota</taxon>
        <taxon>Pezizomycotina</taxon>
        <taxon>Leotiomycetes</taxon>
        <taxon>Helotiales</taxon>
        <taxon>Sclerotiniaceae</taxon>
        <taxon>Botryotinia</taxon>
    </lineage>
</organism>
<evidence type="ECO:0000313" key="1">
    <source>
        <dbReference type="EMBL" id="TGO49570.1"/>
    </source>
</evidence>
<sequence>MAADGIDFSSAIQELVLNLRVASELLKIDIHKQSSVPSWTYEHAKVERTMNWHESRNILFPENHSKFLEDWLGAFGN</sequence>
<evidence type="ECO:0000313" key="2">
    <source>
        <dbReference type="Proteomes" id="UP000297527"/>
    </source>
</evidence>
<protein>
    <submittedName>
        <fullName evidence="1">Uncharacterized protein</fullName>
    </submittedName>
</protein>
<proteinExistence type="predicted"/>
<comment type="caution">
    <text evidence="1">The sequence shown here is derived from an EMBL/GenBank/DDBJ whole genome shotgun (WGS) entry which is preliminary data.</text>
</comment>
<accession>A0A4Z1HS92</accession>
<dbReference type="Proteomes" id="UP000297527">
    <property type="component" value="Unassembled WGS sequence"/>
</dbReference>
<reference evidence="1 2" key="1">
    <citation type="submission" date="2017-12" db="EMBL/GenBank/DDBJ databases">
        <title>Comparative genomics of Botrytis spp.</title>
        <authorList>
            <person name="Valero-Jimenez C.A."/>
            <person name="Tapia P."/>
            <person name="Veloso J."/>
            <person name="Silva-Moreno E."/>
            <person name="Staats M."/>
            <person name="Valdes J.H."/>
            <person name="Van Kan J.A.L."/>
        </authorList>
    </citation>
    <scope>NUCLEOTIDE SEQUENCE [LARGE SCALE GENOMIC DNA]</scope>
    <source>
        <strain evidence="1 2">MUCL11595</strain>
    </source>
</reference>
<gene>
    <name evidence="1" type="ORF">BCON_0206g00050</name>
</gene>
<name>A0A4Z1HS92_9HELO</name>
<keyword evidence="2" id="KW-1185">Reference proteome</keyword>
<dbReference type="EMBL" id="PQXN01000205">
    <property type="protein sequence ID" value="TGO49570.1"/>
    <property type="molecule type" value="Genomic_DNA"/>
</dbReference>